<gene>
    <name evidence="2" type="ORF">GCM10009788_27170</name>
</gene>
<protein>
    <recommendedName>
        <fullName evidence="4">Rhamnan synthesis protein F</fullName>
    </recommendedName>
</protein>
<feature type="region of interest" description="Disordered" evidence="1">
    <location>
        <begin position="802"/>
        <end position="826"/>
    </location>
</feature>
<dbReference type="RefSeq" id="WP_344112397.1">
    <property type="nucleotide sequence ID" value="NZ_BAAAOR010000023.1"/>
</dbReference>
<evidence type="ECO:0000313" key="3">
    <source>
        <dbReference type="Proteomes" id="UP001500842"/>
    </source>
</evidence>
<dbReference type="InterPro" id="IPR007739">
    <property type="entry name" value="RgpF"/>
</dbReference>
<evidence type="ECO:0000313" key="2">
    <source>
        <dbReference type="EMBL" id="GAA1521867.1"/>
    </source>
</evidence>
<dbReference type="EMBL" id="BAAAOR010000023">
    <property type="protein sequence ID" value="GAA1521867.1"/>
    <property type="molecule type" value="Genomic_DNA"/>
</dbReference>
<evidence type="ECO:0008006" key="4">
    <source>
        <dbReference type="Google" id="ProtNLM"/>
    </source>
</evidence>
<feature type="region of interest" description="Disordered" evidence="1">
    <location>
        <begin position="582"/>
        <end position="627"/>
    </location>
</feature>
<dbReference type="Pfam" id="PF05045">
    <property type="entry name" value="RgpF"/>
    <property type="match status" value="1"/>
</dbReference>
<reference evidence="2 3" key="1">
    <citation type="journal article" date="2019" name="Int. J. Syst. Evol. Microbiol.">
        <title>The Global Catalogue of Microorganisms (GCM) 10K type strain sequencing project: providing services to taxonomists for standard genome sequencing and annotation.</title>
        <authorList>
            <consortium name="The Broad Institute Genomics Platform"/>
            <consortium name="The Broad Institute Genome Sequencing Center for Infectious Disease"/>
            <person name="Wu L."/>
            <person name="Ma J."/>
        </authorList>
    </citation>
    <scope>NUCLEOTIDE SEQUENCE [LARGE SCALE GENOMIC DNA]</scope>
    <source>
        <strain evidence="2 3">JCM 14942</strain>
    </source>
</reference>
<dbReference type="Proteomes" id="UP001500842">
    <property type="component" value="Unassembled WGS sequence"/>
</dbReference>
<sequence>MTPQEFTSAWHAFVARWHALARDDRRAAAALVRDAVRSGLPSDGPDAPNALDAPDAEALLACEVAVIRAARAMRGRRYAKANADLKVLRDKTLDPVEHFCRMGWRWLRNPRPDFDVWWYWNEYLDPTRDDIDPLLFHVLVGRHAGNATTPPPTPERHDSAALAEGARRICLYAAYDADGVIDDYVLHYLRELSRHADVYYLADGVMPRAELDKLADVTVAAWAIPHARYDFGSYSMLATELVGWETIEQYDELLFANDSCYLLRSLDETFARMDRRPADWWGMQATKMDFSRGEGHTRPIPLAEAKRLHTPVEEWNPHYRIHLSSYLLAFRRPVFTDPGFRRRLGAVVKQAFKDLVILKYEIGLSDYLIDAGFDFDTFIPDLYPFHPLYSSDYFDLLAQGFPLLKRNFVGESTGTPDLGRWKERVLEHAPDAPVEMFERNLRRVAPADKLARTAQIRTGEDGRIDYRKLLNRKEFRLEDRIAPKFDHWWAFPVSTTEHALTGNERAVFEEVRHDPSVKKIVLTRSREVDLDGENVVVLPLASRDGQEHLARAGQVFVRHAADLTLPWEIDLRRHRVIDLGEGLPKPGAPAPDPLSPRASSGKRPGRHVVVSSAGDTPGGEGREASQVEVWPTGQPRHAFLLRPESDLPDDLRTALAALRTELAGRRLVLWLPARAASSDLGDAGVAALGDWLRRHDAVVGVRAPRDAHRLADLDPLLLMPRRWPDVEVLYRASAVLVTDDRAHHRADYALTGRPVVLLDKATRADLPAALDRALEGGSARPGDAPDLRADDGAAWRVVQRVRQAGLSDPAPPPAARRPSGRARERA</sequence>
<comment type="caution">
    <text evidence="2">The sequence shown here is derived from an EMBL/GenBank/DDBJ whole genome shotgun (WGS) entry which is preliminary data.</text>
</comment>
<keyword evidence="3" id="KW-1185">Reference proteome</keyword>
<evidence type="ECO:0000256" key="1">
    <source>
        <dbReference type="SAM" id="MobiDB-lite"/>
    </source>
</evidence>
<name>A0ABN2ALG5_9ACTN</name>
<proteinExistence type="predicted"/>
<organism evidence="2 3">
    <name type="scientific">Nocardioides humi</name>
    <dbReference type="NCBI Taxonomy" id="449461"/>
    <lineage>
        <taxon>Bacteria</taxon>
        <taxon>Bacillati</taxon>
        <taxon>Actinomycetota</taxon>
        <taxon>Actinomycetes</taxon>
        <taxon>Propionibacteriales</taxon>
        <taxon>Nocardioidaceae</taxon>
        <taxon>Nocardioides</taxon>
    </lineage>
</organism>
<accession>A0ABN2ALG5</accession>